<dbReference type="STRING" id="1469948.GCA_000732725_03791"/>
<feature type="transmembrane region" description="Helical" evidence="1">
    <location>
        <begin position="210"/>
        <end position="229"/>
    </location>
</feature>
<dbReference type="AlphaFoldDB" id="A0A4R1R1V7"/>
<dbReference type="RefSeq" id="WP_031392405.1">
    <property type="nucleotide sequence ID" value="NZ_JPNB01000002.1"/>
</dbReference>
<dbReference type="OrthoDB" id="2066886at2"/>
<feature type="transmembrane region" description="Helical" evidence="1">
    <location>
        <begin position="282"/>
        <end position="303"/>
    </location>
</feature>
<evidence type="ECO:0000313" key="3">
    <source>
        <dbReference type="Proteomes" id="UP000295718"/>
    </source>
</evidence>
<feature type="transmembrane region" description="Helical" evidence="1">
    <location>
        <begin position="173"/>
        <end position="198"/>
    </location>
</feature>
<evidence type="ECO:0000256" key="1">
    <source>
        <dbReference type="SAM" id="Phobius"/>
    </source>
</evidence>
<sequence>MISTTKSKVFIHKILSKCYSFRREGCIFLFLLLSFLSSAPSALHDWNSGWYVMDYSLGFDSRLLIGSLLRLFYPDYLPAESAYTFVFCSIIVFLMLLSYVLGSALRRTDKLPANTALLLLIALYLLGPGSPAYLWTSENMGRFDLYLIILTVFAAILYIKISSVTMRLISFTVIGLIALCVHQVFMFIFLPLLFTMFVDTVSEKCRKSDFVLGIQGLFLLCVAFVYLQVFSHLNTGTLGDLTALLSSRTDLNVNETALRYEYFCTIDTAFYELMLNQLPERIRYGAVTIFLLSPLALIYGYLWNRILKAAGAEKLKYSLFLLSQLCFVPAFLLAIDWGRWFGAFLTVQALQIVLLAAKKDAVVLAGLTELRTCFHKHPYMFIAAGFWMASLSKFQTTLMPDAPVFFASVYKLLRTILFLL</sequence>
<organism evidence="2 3">
    <name type="scientific">Kineothrix alysoides</name>
    <dbReference type="NCBI Taxonomy" id="1469948"/>
    <lineage>
        <taxon>Bacteria</taxon>
        <taxon>Bacillati</taxon>
        <taxon>Bacillota</taxon>
        <taxon>Clostridia</taxon>
        <taxon>Lachnospirales</taxon>
        <taxon>Lachnospiraceae</taxon>
        <taxon>Kineothrix</taxon>
    </lineage>
</organism>
<gene>
    <name evidence="2" type="ORF">EDD76_10472</name>
</gene>
<comment type="caution">
    <text evidence="2">The sequence shown here is derived from an EMBL/GenBank/DDBJ whole genome shotgun (WGS) entry which is preliminary data.</text>
</comment>
<name>A0A4R1R1V7_9FIRM</name>
<keyword evidence="3" id="KW-1185">Reference proteome</keyword>
<accession>A0A4R1R1V7</accession>
<feature type="transmembrane region" description="Helical" evidence="1">
    <location>
        <begin position="117"/>
        <end position="136"/>
    </location>
</feature>
<protein>
    <submittedName>
        <fullName evidence="2">Uncharacterized protein</fullName>
    </submittedName>
</protein>
<feature type="transmembrane region" description="Helical" evidence="1">
    <location>
        <begin position="85"/>
        <end position="105"/>
    </location>
</feature>
<evidence type="ECO:0000313" key="2">
    <source>
        <dbReference type="EMBL" id="TCL59336.1"/>
    </source>
</evidence>
<keyword evidence="1" id="KW-1133">Transmembrane helix</keyword>
<dbReference type="EMBL" id="SLUO01000004">
    <property type="protein sequence ID" value="TCL59336.1"/>
    <property type="molecule type" value="Genomic_DNA"/>
</dbReference>
<keyword evidence="1" id="KW-0472">Membrane</keyword>
<feature type="transmembrane region" description="Helical" evidence="1">
    <location>
        <begin position="143"/>
        <end position="161"/>
    </location>
</feature>
<keyword evidence="1" id="KW-0812">Transmembrane</keyword>
<dbReference type="Proteomes" id="UP000295718">
    <property type="component" value="Unassembled WGS sequence"/>
</dbReference>
<feature type="transmembrane region" description="Helical" evidence="1">
    <location>
        <begin position="315"/>
        <end position="334"/>
    </location>
</feature>
<reference evidence="2 3" key="1">
    <citation type="submission" date="2019-03" db="EMBL/GenBank/DDBJ databases">
        <title>Genomic Encyclopedia of Type Strains, Phase IV (KMG-IV): sequencing the most valuable type-strain genomes for metagenomic binning, comparative biology and taxonomic classification.</title>
        <authorList>
            <person name="Goeker M."/>
        </authorList>
    </citation>
    <scope>NUCLEOTIDE SEQUENCE [LARGE SCALE GENOMIC DNA]</scope>
    <source>
        <strain evidence="2 3">DSM 100556</strain>
    </source>
</reference>
<proteinExistence type="predicted"/>